<dbReference type="SUPFAM" id="SSF69618">
    <property type="entry name" value="HemD-like"/>
    <property type="match status" value="1"/>
</dbReference>
<sequence length="232" mass="24942">MAGKSRRPVAAPVCTVKLLIVRPKPGADATAARVEAAGHIPVCLPLFATQAVEWNLPEVGDFDGILLTSANALRHVDDRLVQLTCLPLYAVGQNSADYARRSGFDVKHVGSAGIESLLEQIDARRLLWLAGEDRTSFVPPPGMHIDCRIVYRSATLPVPDDFTGKLLDADYVLLHSARAASRFCSLVEELEIPKDRISIAALSEKIASAAGTGWANVRIAPAPTDNDLLSQL</sequence>
<dbReference type="Proteomes" id="UP000320160">
    <property type="component" value="Unassembled WGS sequence"/>
</dbReference>
<keyword evidence="3" id="KW-1185">Reference proteome</keyword>
<feature type="domain" description="Tetrapyrrole biosynthesis uroporphyrinogen III synthase" evidence="1">
    <location>
        <begin position="28"/>
        <end position="229"/>
    </location>
</feature>
<accession>A0A553WCF1</accession>
<evidence type="ECO:0000313" key="3">
    <source>
        <dbReference type="Proteomes" id="UP000320160"/>
    </source>
</evidence>
<proteinExistence type="predicted"/>
<dbReference type="InterPro" id="IPR036108">
    <property type="entry name" value="4pyrrol_syn_uPrphyn_synt_sf"/>
</dbReference>
<dbReference type="InterPro" id="IPR003754">
    <property type="entry name" value="4pyrrol_synth_uPrphyn_synth"/>
</dbReference>
<dbReference type="EMBL" id="VKKU01000002">
    <property type="protein sequence ID" value="TSB02312.1"/>
    <property type="molecule type" value="Genomic_DNA"/>
</dbReference>
<dbReference type="GO" id="GO:0033014">
    <property type="term" value="P:tetrapyrrole biosynthetic process"/>
    <property type="evidence" value="ECO:0007669"/>
    <property type="project" value="InterPro"/>
</dbReference>
<dbReference type="Pfam" id="PF02602">
    <property type="entry name" value="HEM4"/>
    <property type="match status" value="1"/>
</dbReference>
<dbReference type="AlphaFoldDB" id="A0A553WCF1"/>
<organism evidence="2 3">
    <name type="scientific">Sphingorhabdus contaminans</name>
    <dbReference type="NCBI Taxonomy" id="1343899"/>
    <lineage>
        <taxon>Bacteria</taxon>
        <taxon>Pseudomonadati</taxon>
        <taxon>Pseudomonadota</taxon>
        <taxon>Alphaproteobacteria</taxon>
        <taxon>Sphingomonadales</taxon>
        <taxon>Sphingomonadaceae</taxon>
        <taxon>Sphingorhabdus</taxon>
    </lineage>
</organism>
<gene>
    <name evidence="2" type="ORF">FOM92_14540</name>
</gene>
<evidence type="ECO:0000259" key="1">
    <source>
        <dbReference type="Pfam" id="PF02602"/>
    </source>
</evidence>
<reference evidence="2 3" key="1">
    <citation type="submission" date="2019-07" db="EMBL/GenBank/DDBJ databases">
        <authorList>
            <person name="Park M."/>
        </authorList>
    </citation>
    <scope>NUCLEOTIDE SEQUENCE [LARGE SCALE GENOMIC DNA]</scope>
    <source>
        <strain evidence="2 3">KCTC32445</strain>
    </source>
</reference>
<evidence type="ECO:0000313" key="2">
    <source>
        <dbReference type="EMBL" id="TSB02312.1"/>
    </source>
</evidence>
<dbReference type="Gene3D" id="3.40.50.10090">
    <property type="match status" value="2"/>
</dbReference>
<protein>
    <submittedName>
        <fullName evidence="2">Uroporphyrinogen-III synthase</fullName>
    </submittedName>
</protein>
<dbReference type="GO" id="GO:0004852">
    <property type="term" value="F:uroporphyrinogen-III synthase activity"/>
    <property type="evidence" value="ECO:0007669"/>
    <property type="project" value="InterPro"/>
</dbReference>
<comment type="caution">
    <text evidence="2">The sequence shown here is derived from an EMBL/GenBank/DDBJ whole genome shotgun (WGS) entry which is preliminary data.</text>
</comment>
<dbReference type="CDD" id="cd06578">
    <property type="entry name" value="HemD"/>
    <property type="match status" value="1"/>
</dbReference>
<name>A0A553WCF1_9SPHN</name>
<dbReference type="OrthoDB" id="7424801at2"/>